<reference evidence="1" key="1">
    <citation type="journal article" date="2015" name="Nature">
        <title>Complex archaea that bridge the gap between prokaryotes and eukaryotes.</title>
        <authorList>
            <person name="Spang A."/>
            <person name="Saw J.H."/>
            <person name="Jorgensen S.L."/>
            <person name="Zaremba-Niedzwiedzka K."/>
            <person name="Martijn J."/>
            <person name="Lind A.E."/>
            <person name="van Eijk R."/>
            <person name="Schleper C."/>
            <person name="Guy L."/>
            <person name="Ettema T.J."/>
        </authorList>
    </citation>
    <scope>NUCLEOTIDE SEQUENCE</scope>
</reference>
<proteinExistence type="predicted"/>
<dbReference type="AlphaFoldDB" id="A0A0F9WHB7"/>
<comment type="caution">
    <text evidence="1">The sequence shown here is derived from an EMBL/GenBank/DDBJ whole genome shotgun (WGS) entry which is preliminary data.</text>
</comment>
<gene>
    <name evidence="1" type="ORF">LCGC14_0279640</name>
</gene>
<name>A0A0F9WHB7_9ZZZZ</name>
<protein>
    <submittedName>
        <fullName evidence="1">Uncharacterized protein</fullName>
    </submittedName>
</protein>
<sequence>MDLQANSYVVDGQNRIVSVGSEWDQFALENDAPGATSARVIGREVWDFIEGDNTRAYLFGVLQTCRMEQQLFSILYRCDGPDMRRLFRLTVWPSPDHSLTLGSMLVHSVASHPTATAGAFDTFYDTTRCSICCAFQIGEKWIDLRTPPDPGNFAKSYSICPSCIKDADQEFARMRRQNNVLPMVHRKH</sequence>
<dbReference type="EMBL" id="LAZR01000160">
    <property type="protein sequence ID" value="KKN85306.1"/>
    <property type="molecule type" value="Genomic_DNA"/>
</dbReference>
<accession>A0A0F9WHB7</accession>
<evidence type="ECO:0000313" key="1">
    <source>
        <dbReference type="EMBL" id="KKN85306.1"/>
    </source>
</evidence>
<organism evidence="1">
    <name type="scientific">marine sediment metagenome</name>
    <dbReference type="NCBI Taxonomy" id="412755"/>
    <lineage>
        <taxon>unclassified sequences</taxon>
        <taxon>metagenomes</taxon>
        <taxon>ecological metagenomes</taxon>
    </lineage>
</organism>